<dbReference type="GO" id="GO:0005737">
    <property type="term" value="C:cytoplasm"/>
    <property type="evidence" value="ECO:0007669"/>
    <property type="project" value="TreeGrafter"/>
</dbReference>
<gene>
    <name evidence="6" type="ORF">NDN08_000509</name>
</gene>
<organism evidence="6 7">
    <name type="scientific">Rhodosorus marinus</name>
    <dbReference type="NCBI Taxonomy" id="101924"/>
    <lineage>
        <taxon>Eukaryota</taxon>
        <taxon>Rhodophyta</taxon>
        <taxon>Stylonematophyceae</taxon>
        <taxon>Stylonematales</taxon>
        <taxon>Stylonemataceae</taxon>
        <taxon>Rhodosorus</taxon>
    </lineage>
</organism>
<dbReference type="GO" id="GO:0002098">
    <property type="term" value="P:tRNA wobble uridine modification"/>
    <property type="evidence" value="ECO:0007669"/>
    <property type="project" value="TreeGrafter"/>
</dbReference>
<dbReference type="PANTHER" id="PTHR13069:SF21">
    <property type="entry name" value="ALKYLATED DNA REPAIR PROTEIN ALKB HOMOLOG 8"/>
    <property type="match status" value="1"/>
</dbReference>
<dbReference type="PANTHER" id="PTHR13069">
    <property type="entry name" value="ALKYLATED DNA REPAIR PROTEIN ALKB HOMOLOG 8"/>
    <property type="match status" value="1"/>
</dbReference>
<evidence type="ECO:0000313" key="7">
    <source>
        <dbReference type="Proteomes" id="UP001157974"/>
    </source>
</evidence>
<proteinExistence type="predicted"/>
<dbReference type="InterPro" id="IPR005123">
    <property type="entry name" value="Oxoglu/Fe-dep_dioxygenase_dom"/>
</dbReference>
<reference evidence="6 7" key="1">
    <citation type="journal article" date="2023" name="Nat. Commun.">
        <title>Origin of minicircular mitochondrial genomes in red algae.</title>
        <authorList>
            <person name="Lee Y."/>
            <person name="Cho C.H."/>
            <person name="Lee Y.M."/>
            <person name="Park S.I."/>
            <person name="Yang J.H."/>
            <person name="West J.A."/>
            <person name="Bhattacharya D."/>
            <person name="Yoon H.S."/>
        </authorList>
    </citation>
    <scope>NUCLEOTIDE SEQUENCE [LARGE SCALE GENOMIC DNA]</scope>
    <source>
        <strain evidence="6 7">CCMP1338</strain>
        <tissue evidence="6">Whole cell</tissue>
    </source>
</reference>
<evidence type="ECO:0000313" key="6">
    <source>
        <dbReference type="EMBL" id="KAJ8903979.1"/>
    </source>
</evidence>
<feature type="domain" description="Fe2OG dioxygenase" evidence="5">
    <location>
        <begin position="93"/>
        <end position="195"/>
    </location>
</feature>
<evidence type="ECO:0000256" key="3">
    <source>
        <dbReference type="ARBA" id="ARBA00022833"/>
    </source>
</evidence>
<dbReference type="Pfam" id="PF13532">
    <property type="entry name" value="2OG-FeII_Oxy_2"/>
    <property type="match status" value="1"/>
</dbReference>
<evidence type="ECO:0000256" key="4">
    <source>
        <dbReference type="ARBA" id="ARBA00022884"/>
    </source>
</evidence>
<protein>
    <recommendedName>
        <fullName evidence="5">Fe2OG dioxygenase domain-containing protein</fullName>
    </recommendedName>
</protein>
<dbReference type="InterPro" id="IPR051422">
    <property type="entry name" value="AlkB_tRNA_MeTrf/Diox"/>
</dbReference>
<dbReference type="GO" id="GO:0106335">
    <property type="term" value="F:tRNA (5-carboxymethyluridine(34)-5-O)-methyltransferase activity"/>
    <property type="evidence" value="ECO:0007669"/>
    <property type="project" value="TreeGrafter"/>
</dbReference>
<evidence type="ECO:0000259" key="5">
    <source>
        <dbReference type="PROSITE" id="PS51471"/>
    </source>
</evidence>
<dbReference type="InterPro" id="IPR037151">
    <property type="entry name" value="AlkB-like_sf"/>
</dbReference>
<dbReference type="GO" id="GO:0005634">
    <property type="term" value="C:nucleus"/>
    <property type="evidence" value="ECO:0007669"/>
    <property type="project" value="TreeGrafter"/>
</dbReference>
<dbReference type="SUPFAM" id="SSF53335">
    <property type="entry name" value="S-adenosyl-L-methionine-dependent methyltransferases"/>
    <property type="match status" value="1"/>
</dbReference>
<evidence type="ECO:0000256" key="1">
    <source>
        <dbReference type="ARBA" id="ARBA00022603"/>
    </source>
</evidence>
<dbReference type="PROSITE" id="PS51471">
    <property type="entry name" value="FE2OG_OXY"/>
    <property type="match status" value="1"/>
</dbReference>
<keyword evidence="7" id="KW-1185">Reference proteome</keyword>
<dbReference type="GO" id="GO:0000049">
    <property type="term" value="F:tRNA binding"/>
    <property type="evidence" value="ECO:0007669"/>
    <property type="project" value="TreeGrafter"/>
</dbReference>
<dbReference type="InterPro" id="IPR027450">
    <property type="entry name" value="AlkB-like"/>
</dbReference>
<keyword evidence="3" id="KW-0862">Zinc</keyword>
<name>A0AAV8UN55_9RHOD</name>
<dbReference type="GO" id="GO:0008757">
    <property type="term" value="F:S-adenosylmethionine-dependent methyltransferase activity"/>
    <property type="evidence" value="ECO:0007669"/>
    <property type="project" value="InterPro"/>
</dbReference>
<dbReference type="EMBL" id="JAMWBK010000006">
    <property type="protein sequence ID" value="KAJ8903979.1"/>
    <property type="molecule type" value="Genomic_DNA"/>
</dbReference>
<dbReference type="InterPro" id="IPR029063">
    <property type="entry name" value="SAM-dependent_MTases_sf"/>
</dbReference>
<dbReference type="AlphaFoldDB" id="A0AAV8UN55"/>
<dbReference type="GO" id="GO:0030488">
    <property type="term" value="P:tRNA methylation"/>
    <property type="evidence" value="ECO:0007669"/>
    <property type="project" value="TreeGrafter"/>
</dbReference>
<keyword evidence="2" id="KW-0808">Transferase</keyword>
<keyword evidence="1" id="KW-0489">Methyltransferase</keyword>
<dbReference type="InterPro" id="IPR013216">
    <property type="entry name" value="Methyltransf_11"/>
</dbReference>
<evidence type="ECO:0000256" key="2">
    <source>
        <dbReference type="ARBA" id="ARBA00022679"/>
    </source>
</evidence>
<dbReference type="Gene3D" id="3.40.50.150">
    <property type="entry name" value="Vaccinia Virus protein VP39"/>
    <property type="match status" value="1"/>
</dbReference>
<keyword evidence="4" id="KW-0694">RNA-binding</keyword>
<dbReference type="CDD" id="cd02440">
    <property type="entry name" value="AdoMet_MTases"/>
    <property type="match status" value="1"/>
</dbReference>
<sequence length="453" mass="51484">MSESVIKRKGVETGIRGLILLEGFLTEAEEQTLLRAVDGKGWENLSKRRVQHHGYAFDYKVRGVNPREKIGPLPRFVEPIVSRLKALDDVGQEFDQLTVNEYVPGVGLSPHVDTHSMFTNVLASVSLAGHTVMEFRRGHEKQALLLPRRSVLILASEARYAWRHYIPHRKTDPLEEGRAVPRPTRRVSFTFRRIQVNPCICDWPDECDTRKNEQLKILPGVEDEYVRRMYDAIAPHFSSTRFSRWPKVVDFLNSIDKGSVIADVGCGNGKYLSTRKDCMFLASDLSVGLVNVCVEKSFDALAADGLNCPYRDSSCDAAICIAVVHHISSVERRKRLIAEIARVLRRGGRALITAWAMEQEKPAKTIAKWEKIDGNDFFVPWHLPSHRTQRQHEQDPCSVSKTTPDDSFQVYKRYYHLFQEGELETLVNSVPGARAVDSFFDKSNWCVIFEATA</sequence>
<comment type="caution">
    <text evidence="6">The sequence shown here is derived from an EMBL/GenBank/DDBJ whole genome shotgun (WGS) entry which is preliminary data.</text>
</comment>
<dbReference type="Proteomes" id="UP001157974">
    <property type="component" value="Unassembled WGS sequence"/>
</dbReference>
<dbReference type="Pfam" id="PF08241">
    <property type="entry name" value="Methyltransf_11"/>
    <property type="match status" value="1"/>
</dbReference>
<dbReference type="Gene3D" id="2.60.120.590">
    <property type="entry name" value="Alpha-ketoglutarate-dependent dioxygenase AlkB-like"/>
    <property type="match status" value="1"/>
</dbReference>
<accession>A0AAV8UN55</accession>
<dbReference type="SUPFAM" id="SSF51197">
    <property type="entry name" value="Clavaminate synthase-like"/>
    <property type="match status" value="1"/>
</dbReference>